<evidence type="ECO:0000313" key="2">
    <source>
        <dbReference type="Proteomes" id="UP000435112"/>
    </source>
</evidence>
<organism evidence="1 2">
    <name type="scientific">Phytophthora rubi</name>
    <dbReference type="NCBI Taxonomy" id="129364"/>
    <lineage>
        <taxon>Eukaryota</taxon>
        <taxon>Sar</taxon>
        <taxon>Stramenopiles</taxon>
        <taxon>Oomycota</taxon>
        <taxon>Peronosporomycetes</taxon>
        <taxon>Peronosporales</taxon>
        <taxon>Peronosporaceae</taxon>
        <taxon>Phytophthora</taxon>
    </lineage>
</organism>
<accession>A0A6A3JC86</accession>
<gene>
    <name evidence="1" type="ORF">PR002_g20398</name>
</gene>
<sequence length="213" mass="23591">MTKQTVDMCSAYVYTVARQVDSTQEMPQGPQNKFSYQSTYRNPNNNRCCQCYGYAPTNDNGGCGGITREDKYCGGGDTTTYDTCMTKFSEWAENSRKQLAVKAKASTARWKIVPNHTSTVSHIHYETHDFSASLSVHFVESGDGGDMKKEFASTIPDSQLNTSRRVGYRSRKISMQLPMPEVLFKNLSSSVPVPVEVGANGLVDIHLASIFTP</sequence>
<dbReference type="Proteomes" id="UP000435112">
    <property type="component" value="Unassembled WGS sequence"/>
</dbReference>
<comment type="caution">
    <text evidence="1">The sequence shown here is derived from an EMBL/GenBank/DDBJ whole genome shotgun (WGS) entry which is preliminary data.</text>
</comment>
<proteinExistence type="predicted"/>
<dbReference type="EMBL" id="QXFU01001944">
    <property type="protein sequence ID" value="KAE8992896.1"/>
    <property type="molecule type" value="Genomic_DNA"/>
</dbReference>
<dbReference type="AlphaFoldDB" id="A0A6A3JC86"/>
<name>A0A6A3JC86_9STRA</name>
<reference evidence="1 2" key="1">
    <citation type="submission" date="2018-09" db="EMBL/GenBank/DDBJ databases">
        <title>Genomic investigation of the strawberry pathogen Phytophthora fragariae indicates pathogenicity is determined by transcriptional variation in three key races.</title>
        <authorList>
            <person name="Adams T.M."/>
            <person name="Armitage A.D."/>
            <person name="Sobczyk M.K."/>
            <person name="Bates H.J."/>
            <person name="Dunwell J.M."/>
            <person name="Nellist C.F."/>
            <person name="Harrison R.J."/>
        </authorList>
    </citation>
    <scope>NUCLEOTIDE SEQUENCE [LARGE SCALE GENOMIC DNA]</scope>
    <source>
        <strain evidence="1 2">SCRP324</strain>
    </source>
</reference>
<protein>
    <submittedName>
        <fullName evidence="1">Uncharacterized protein</fullName>
    </submittedName>
</protein>
<dbReference type="OrthoDB" id="411211at2759"/>
<evidence type="ECO:0000313" key="1">
    <source>
        <dbReference type="EMBL" id="KAE8992896.1"/>
    </source>
</evidence>